<proteinExistence type="predicted"/>
<gene>
    <name evidence="1" type="ORF">F511_21755</name>
</gene>
<sequence>IQDIKDKMDPKVLLFDQWNKFHTGIRLNKITSMTLVKQMAKIEDSLFPWAETKKLRRLDRTSSGFRLRPDQLRSNKLGDHKLRMSISSYQENSGYDKILRTLDWYCSLEPYFLRLSSIYAAVWSKIGGAELVFLRPFDWYQFGELNRRIEGARSSFRVRISS</sequence>
<dbReference type="AlphaFoldDB" id="A0A2Z7BQZ3"/>
<evidence type="ECO:0000313" key="2">
    <source>
        <dbReference type="Proteomes" id="UP000250235"/>
    </source>
</evidence>
<dbReference type="Proteomes" id="UP000250235">
    <property type="component" value="Unassembled WGS sequence"/>
</dbReference>
<feature type="non-terminal residue" evidence="1">
    <location>
        <position position="1"/>
    </location>
</feature>
<keyword evidence="2" id="KW-1185">Reference proteome</keyword>
<organism evidence="1 2">
    <name type="scientific">Dorcoceras hygrometricum</name>
    <dbReference type="NCBI Taxonomy" id="472368"/>
    <lineage>
        <taxon>Eukaryota</taxon>
        <taxon>Viridiplantae</taxon>
        <taxon>Streptophyta</taxon>
        <taxon>Embryophyta</taxon>
        <taxon>Tracheophyta</taxon>
        <taxon>Spermatophyta</taxon>
        <taxon>Magnoliopsida</taxon>
        <taxon>eudicotyledons</taxon>
        <taxon>Gunneridae</taxon>
        <taxon>Pentapetalae</taxon>
        <taxon>asterids</taxon>
        <taxon>lamiids</taxon>
        <taxon>Lamiales</taxon>
        <taxon>Gesneriaceae</taxon>
        <taxon>Didymocarpoideae</taxon>
        <taxon>Trichosporeae</taxon>
        <taxon>Loxocarpinae</taxon>
        <taxon>Dorcoceras</taxon>
    </lineage>
</organism>
<protein>
    <submittedName>
        <fullName evidence="1">Uncharacterized protein</fullName>
    </submittedName>
</protein>
<evidence type="ECO:0000313" key="1">
    <source>
        <dbReference type="EMBL" id="KZV34518.1"/>
    </source>
</evidence>
<accession>A0A2Z7BQZ3</accession>
<name>A0A2Z7BQZ3_9LAMI</name>
<dbReference type="EMBL" id="KV005045">
    <property type="protein sequence ID" value="KZV34518.1"/>
    <property type="molecule type" value="Genomic_DNA"/>
</dbReference>
<reference evidence="1 2" key="1">
    <citation type="journal article" date="2015" name="Proc. Natl. Acad. Sci. U.S.A.">
        <title>The resurrection genome of Boea hygrometrica: A blueprint for survival of dehydration.</title>
        <authorList>
            <person name="Xiao L."/>
            <person name="Yang G."/>
            <person name="Zhang L."/>
            <person name="Yang X."/>
            <person name="Zhao S."/>
            <person name="Ji Z."/>
            <person name="Zhou Q."/>
            <person name="Hu M."/>
            <person name="Wang Y."/>
            <person name="Chen M."/>
            <person name="Xu Y."/>
            <person name="Jin H."/>
            <person name="Xiao X."/>
            <person name="Hu G."/>
            <person name="Bao F."/>
            <person name="Hu Y."/>
            <person name="Wan P."/>
            <person name="Li L."/>
            <person name="Deng X."/>
            <person name="Kuang T."/>
            <person name="Xiang C."/>
            <person name="Zhu J.K."/>
            <person name="Oliver M.J."/>
            <person name="He Y."/>
        </authorList>
    </citation>
    <scope>NUCLEOTIDE SEQUENCE [LARGE SCALE GENOMIC DNA]</scope>
    <source>
        <strain evidence="2">cv. XS01</strain>
    </source>
</reference>